<proteinExistence type="predicted"/>
<sequence length="250" mass="28256">MPGVSLVASAEGIIRARKALKYLNMTQMSLVNERGIASWSTINNFFNGKPVKRQIFIEICEEINLNWQDIVASPKDEDTQQLTPIDELWQHLQTLGSPTEQMGLVLVTEETLAWGWHSSVYDKSVRVGSYIQFKINFETPGYLLLLQKDTSGQMWCFCPSCFAPQPKLETGKTSLPQEGSPITSFPIEGAPGKEEILAVITQDISGLQWLPQENDDPLELEASHLMELLKYLTECGEYQVWYTDYMVTAQ</sequence>
<dbReference type="InterPro" id="IPR025493">
    <property type="entry name" value="DUF4384"/>
</dbReference>
<protein>
    <submittedName>
        <fullName evidence="2">DUF4384 domain-containing protein</fullName>
    </submittedName>
</protein>
<name>A0ABR8GKZ3_9CYAN</name>
<organism evidence="2 3">
    <name type="scientific">Scytonema hofmannii FACHB-248</name>
    <dbReference type="NCBI Taxonomy" id="1842502"/>
    <lineage>
        <taxon>Bacteria</taxon>
        <taxon>Bacillati</taxon>
        <taxon>Cyanobacteriota</taxon>
        <taxon>Cyanophyceae</taxon>
        <taxon>Nostocales</taxon>
        <taxon>Scytonemataceae</taxon>
        <taxon>Scytonema</taxon>
    </lineage>
</organism>
<gene>
    <name evidence="2" type="ORF">H6G81_04850</name>
</gene>
<evidence type="ECO:0000313" key="2">
    <source>
        <dbReference type="EMBL" id="MBD2603877.1"/>
    </source>
</evidence>
<comment type="caution">
    <text evidence="2">The sequence shown here is derived from an EMBL/GenBank/DDBJ whole genome shotgun (WGS) entry which is preliminary data.</text>
</comment>
<dbReference type="RefSeq" id="WP_029630507.1">
    <property type="nucleotide sequence ID" value="NZ_JACJTA010000006.1"/>
</dbReference>
<keyword evidence="3" id="KW-1185">Reference proteome</keyword>
<evidence type="ECO:0000313" key="3">
    <source>
        <dbReference type="Proteomes" id="UP000660380"/>
    </source>
</evidence>
<dbReference type="EMBL" id="JACJTA010000006">
    <property type="protein sequence ID" value="MBD2603877.1"/>
    <property type="molecule type" value="Genomic_DNA"/>
</dbReference>
<reference evidence="2 3" key="1">
    <citation type="journal article" date="2020" name="ISME J.">
        <title>Comparative genomics reveals insights into cyanobacterial evolution and habitat adaptation.</title>
        <authorList>
            <person name="Chen M.Y."/>
            <person name="Teng W.K."/>
            <person name="Zhao L."/>
            <person name="Hu C.X."/>
            <person name="Zhou Y.K."/>
            <person name="Han B.P."/>
            <person name="Song L.R."/>
            <person name="Shu W.S."/>
        </authorList>
    </citation>
    <scope>NUCLEOTIDE SEQUENCE [LARGE SCALE GENOMIC DNA]</scope>
    <source>
        <strain evidence="2 3">FACHB-248</strain>
    </source>
</reference>
<accession>A0ABR8GKZ3</accession>
<dbReference type="Proteomes" id="UP000660380">
    <property type="component" value="Unassembled WGS sequence"/>
</dbReference>
<evidence type="ECO:0000259" key="1">
    <source>
        <dbReference type="Pfam" id="PF14326"/>
    </source>
</evidence>
<feature type="domain" description="DUF4384" evidence="1">
    <location>
        <begin position="125"/>
        <end position="202"/>
    </location>
</feature>
<dbReference type="Pfam" id="PF14326">
    <property type="entry name" value="DUF4384"/>
    <property type="match status" value="1"/>
</dbReference>